<accession>A0A4Y2BIJ8</accession>
<evidence type="ECO:0000313" key="2">
    <source>
        <dbReference type="Proteomes" id="UP000499080"/>
    </source>
</evidence>
<proteinExistence type="predicted"/>
<protein>
    <submittedName>
        <fullName evidence="1">Uncharacterized protein</fullName>
    </submittedName>
</protein>
<gene>
    <name evidence="1" type="ORF">AVEN_236535_1</name>
</gene>
<evidence type="ECO:0000313" key="1">
    <source>
        <dbReference type="EMBL" id="GBL91858.1"/>
    </source>
</evidence>
<comment type="caution">
    <text evidence="1">The sequence shown here is derived from an EMBL/GenBank/DDBJ whole genome shotgun (WGS) entry which is preliminary data.</text>
</comment>
<sequence>MKQPTFLPGYDLSSKWAQRATPPLVYPSGRREPPYLYGSFSSV</sequence>
<organism evidence="1 2">
    <name type="scientific">Araneus ventricosus</name>
    <name type="common">Orbweaver spider</name>
    <name type="synonym">Epeira ventricosa</name>
    <dbReference type="NCBI Taxonomy" id="182803"/>
    <lineage>
        <taxon>Eukaryota</taxon>
        <taxon>Metazoa</taxon>
        <taxon>Ecdysozoa</taxon>
        <taxon>Arthropoda</taxon>
        <taxon>Chelicerata</taxon>
        <taxon>Arachnida</taxon>
        <taxon>Araneae</taxon>
        <taxon>Araneomorphae</taxon>
        <taxon>Entelegynae</taxon>
        <taxon>Araneoidea</taxon>
        <taxon>Araneidae</taxon>
        <taxon>Araneus</taxon>
    </lineage>
</organism>
<reference evidence="1 2" key="1">
    <citation type="journal article" date="2019" name="Sci. Rep.">
        <title>Orb-weaving spider Araneus ventricosus genome elucidates the spidroin gene catalogue.</title>
        <authorList>
            <person name="Kono N."/>
            <person name="Nakamura H."/>
            <person name="Ohtoshi R."/>
            <person name="Moran D.A.P."/>
            <person name="Shinohara A."/>
            <person name="Yoshida Y."/>
            <person name="Fujiwara M."/>
            <person name="Mori M."/>
            <person name="Tomita M."/>
            <person name="Arakawa K."/>
        </authorList>
    </citation>
    <scope>NUCLEOTIDE SEQUENCE [LARGE SCALE GENOMIC DNA]</scope>
</reference>
<feature type="non-terminal residue" evidence="1">
    <location>
        <position position="43"/>
    </location>
</feature>
<name>A0A4Y2BIJ8_ARAVE</name>
<dbReference type="AlphaFoldDB" id="A0A4Y2BIJ8"/>
<dbReference type="Proteomes" id="UP000499080">
    <property type="component" value="Unassembled WGS sequence"/>
</dbReference>
<dbReference type="EMBL" id="BGPR01235678">
    <property type="protein sequence ID" value="GBL91858.1"/>
    <property type="molecule type" value="Genomic_DNA"/>
</dbReference>
<keyword evidence="2" id="KW-1185">Reference proteome</keyword>